<accession>A0ABQ5I4B3</accession>
<organism evidence="2 3">
    <name type="scientific">Tanacetum coccineum</name>
    <dbReference type="NCBI Taxonomy" id="301880"/>
    <lineage>
        <taxon>Eukaryota</taxon>
        <taxon>Viridiplantae</taxon>
        <taxon>Streptophyta</taxon>
        <taxon>Embryophyta</taxon>
        <taxon>Tracheophyta</taxon>
        <taxon>Spermatophyta</taxon>
        <taxon>Magnoliopsida</taxon>
        <taxon>eudicotyledons</taxon>
        <taxon>Gunneridae</taxon>
        <taxon>Pentapetalae</taxon>
        <taxon>asterids</taxon>
        <taxon>campanulids</taxon>
        <taxon>Asterales</taxon>
        <taxon>Asteraceae</taxon>
        <taxon>Asteroideae</taxon>
        <taxon>Anthemideae</taxon>
        <taxon>Anthemidinae</taxon>
        <taxon>Tanacetum</taxon>
    </lineage>
</organism>
<evidence type="ECO:0000313" key="3">
    <source>
        <dbReference type="Proteomes" id="UP001151760"/>
    </source>
</evidence>
<reference evidence="2" key="2">
    <citation type="submission" date="2022-01" db="EMBL/GenBank/DDBJ databases">
        <authorList>
            <person name="Yamashiro T."/>
            <person name="Shiraishi A."/>
            <person name="Satake H."/>
            <person name="Nakayama K."/>
        </authorList>
    </citation>
    <scope>NUCLEOTIDE SEQUENCE</scope>
</reference>
<name>A0ABQ5I4B3_9ASTR</name>
<evidence type="ECO:0000256" key="1">
    <source>
        <dbReference type="SAM" id="MobiDB-lite"/>
    </source>
</evidence>
<sequence length="166" mass="18488">MASIMDLMTIYVSKVARGQQADPRPPHEPAGTVSAPPPPSSTTTPQEKQNEHVVVTLAMLNTSSARNKRENKLPSARNLLIIIDQHALLNGSKKWDEEKKHGIIHNHGMDDHVSDEIDGAKGEQVPNHVCKKANFEFLVCKHVPNHGGDELVDKGRTMKRKMMYDE</sequence>
<feature type="region of interest" description="Disordered" evidence="1">
    <location>
        <begin position="16"/>
        <end position="50"/>
    </location>
</feature>
<gene>
    <name evidence="2" type="ORF">Tco_1090484</name>
</gene>
<keyword evidence="3" id="KW-1185">Reference proteome</keyword>
<dbReference type="EMBL" id="BQNB010020345">
    <property type="protein sequence ID" value="GJT94966.1"/>
    <property type="molecule type" value="Genomic_DNA"/>
</dbReference>
<proteinExistence type="predicted"/>
<protein>
    <submittedName>
        <fullName evidence="2">Uncharacterized protein</fullName>
    </submittedName>
</protein>
<reference evidence="2" key="1">
    <citation type="journal article" date="2022" name="Int. J. Mol. Sci.">
        <title>Draft Genome of Tanacetum Coccineum: Genomic Comparison of Closely Related Tanacetum-Family Plants.</title>
        <authorList>
            <person name="Yamashiro T."/>
            <person name="Shiraishi A."/>
            <person name="Nakayama K."/>
            <person name="Satake H."/>
        </authorList>
    </citation>
    <scope>NUCLEOTIDE SEQUENCE</scope>
</reference>
<dbReference type="Proteomes" id="UP001151760">
    <property type="component" value="Unassembled WGS sequence"/>
</dbReference>
<evidence type="ECO:0000313" key="2">
    <source>
        <dbReference type="EMBL" id="GJT94966.1"/>
    </source>
</evidence>
<comment type="caution">
    <text evidence="2">The sequence shown here is derived from an EMBL/GenBank/DDBJ whole genome shotgun (WGS) entry which is preliminary data.</text>
</comment>